<name>A0A366HUJ4_9BACT</name>
<comment type="function">
    <text evidence="3">Required for maturation of urease via the functional incorporation of the urease nickel metallocenter.</text>
</comment>
<dbReference type="Pfam" id="PF01730">
    <property type="entry name" value="UreF"/>
    <property type="match status" value="1"/>
</dbReference>
<dbReference type="InterPro" id="IPR002639">
    <property type="entry name" value="UreF"/>
</dbReference>
<organism evidence="4 5">
    <name type="scientific">Roseimicrobium gellanilyticum</name>
    <dbReference type="NCBI Taxonomy" id="748857"/>
    <lineage>
        <taxon>Bacteria</taxon>
        <taxon>Pseudomonadati</taxon>
        <taxon>Verrucomicrobiota</taxon>
        <taxon>Verrucomicrobiia</taxon>
        <taxon>Verrucomicrobiales</taxon>
        <taxon>Verrucomicrobiaceae</taxon>
        <taxon>Roseimicrobium</taxon>
    </lineage>
</organism>
<evidence type="ECO:0000313" key="5">
    <source>
        <dbReference type="Proteomes" id="UP000253426"/>
    </source>
</evidence>
<dbReference type="EMBL" id="QNRR01000001">
    <property type="protein sequence ID" value="RBP47963.1"/>
    <property type="molecule type" value="Genomic_DNA"/>
</dbReference>
<evidence type="ECO:0000256" key="1">
    <source>
        <dbReference type="ARBA" id="ARBA00022988"/>
    </source>
</evidence>
<dbReference type="HAMAP" id="MF_01385">
    <property type="entry name" value="UreF"/>
    <property type="match status" value="1"/>
</dbReference>
<keyword evidence="5" id="KW-1185">Reference proteome</keyword>
<proteinExistence type="inferred from homology"/>
<dbReference type="Proteomes" id="UP000253426">
    <property type="component" value="Unassembled WGS sequence"/>
</dbReference>
<gene>
    <name evidence="3" type="primary">ureF</name>
    <name evidence="4" type="ORF">DES53_101763</name>
</gene>
<keyword evidence="3" id="KW-0963">Cytoplasm</keyword>
<comment type="similarity">
    <text evidence="3">Belongs to the UreF family.</text>
</comment>
<evidence type="ECO:0000313" key="4">
    <source>
        <dbReference type="EMBL" id="RBP47963.1"/>
    </source>
</evidence>
<evidence type="ECO:0000256" key="2">
    <source>
        <dbReference type="ARBA" id="ARBA00023186"/>
    </source>
</evidence>
<comment type="caution">
    <text evidence="4">The sequence shown here is derived from an EMBL/GenBank/DDBJ whole genome shotgun (WGS) entry which is preliminary data.</text>
</comment>
<dbReference type="GO" id="GO:0005737">
    <property type="term" value="C:cytoplasm"/>
    <property type="evidence" value="ECO:0007669"/>
    <property type="project" value="UniProtKB-SubCell"/>
</dbReference>
<sequence length="224" mass="24865">MLPEWLPWLLQVNDSQFPSGSYAHSMGLEELVQRGLVPKPDHVEKFLHEQVIPSLCAFELPFLAQAHAAAVAHDIAELRRLDDELDAWKLAAELRQASRQIGSRRLTLTRKLEDSTLAADYAATDAPCHHLIVCAIELKSLPVAAAACAYAQQTVSGYATSAMKLVRMGQERCQLMVRGAIAALAPKLETAVELVPERRIGWFNPLLEIASMRHARAHERLFIS</sequence>
<comment type="subcellular location">
    <subcellularLocation>
        <location evidence="3">Cytoplasm</location>
    </subcellularLocation>
</comment>
<dbReference type="AlphaFoldDB" id="A0A366HUJ4"/>
<dbReference type="PANTHER" id="PTHR33620">
    <property type="entry name" value="UREASE ACCESSORY PROTEIN F"/>
    <property type="match status" value="1"/>
</dbReference>
<keyword evidence="1 3" id="KW-0996">Nickel insertion</keyword>
<dbReference type="RefSeq" id="WP_113956848.1">
    <property type="nucleotide sequence ID" value="NZ_QNRR01000001.1"/>
</dbReference>
<dbReference type="OrthoDB" id="9798772at2"/>
<dbReference type="PANTHER" id="PTHR33620:SF1">
    <property type="entry name" value="UREASE ACCESSORY PROTEIN F"/>
    <property type="match status" value="1"/>
</dbReference>
<dbReference type="Gene3D" id="1.10.4190.10">
    <property type="entry name" value="Urease accessory protein UreF"/>
    <property type="match status" value="1"/>
</dbReference>
<reference evidence="4 5" key="1">
    <citation type="submission" date="2018-06" db="EMBL/GenBank/DDBJ databases">
        <title>Genomic Encyclopedia of Type Strains, Phase IV (KMG-IV): sequencing the most valuable type-strain genomes for metagenomic binning, comparative biology and taxonomic classification.</title>
        <authorList>
            <person name="Goeker M."/>
        </authorList>
    </citation>
    <scope>NUCLEOTIDE SEQUENCE [LARGE SCALE GENOMIC DNA]</scope>
    <source>
        <strain evidence="4 5">DSM 25532</strain>
    </source>
</reference>
<dbReference type="InterPro" id="IPR038277">
    <property type="entry name" value="UreF_sf"/>
</dbReference>
<protein>
    <recommendedName>
        <fullName evidence="3">Urease accessory protein UreF</fullName>
    </recommendedName>
</protein>
<evidence type="ECO:0000256" key="3">
    <source>
        <dbReference type="HAMAP-Rule" id="MF_01385"/>
    </source>
</evidence>
<keyword evidence="2 3" id="KW-0143">Chaperone</keyword>
<dbReference type="PIRSF" id="PIRSF009467">
    <property type="entry name" value="Ureas_acces_UreF"/>
    <property type="match status" value="1"/>
</dbReference>
<dbReference type="GO" id="GO:0016151">
    <property type="term" value="F:nickel cation binding"/>
    <property type="evidence" value="ECO:0007669"/>
    <property type="project" value="UniProtKB-UniRule"/>
</dbReference>
<comment type="subunit">
    <text evidence="3">UreD, UreF and UreG form a complex that acts as a GTP-hydrolysis-dependent molecular chaperone, activating the urease apoprotein by helping to assemble the nickel containing metallocenter of UreC. The UreE protein probably delivers the nickel.</text>
</comment>
<accession>A0A366HUJ4</accession>